<organism evidence="2 3">
    <name type="scientific">Prochlorococcus marinus (strain MIT 9301)</name>
    <dbReference type="NCBI Taxonomy" id="167546"/>
    <lineage>
        <taxon>Bacteria</taxon>
        <taxon>Bacillati</taxon>
        <taxon>Cyanobacteriota</taxon>
        <taxon>Cyanophyceae</taxon>
        <taxon>Synechococcales</taxon>
        <taxon>Prochlorococcaceae</taxon>
        <taxon>Prochlorococcus</taxon>
    </lineage>
</organism>
<feature type="signal peptide" evidence="1">
    <location>
        <begin position="1"/>
        <end position="20"/>
    </location>
</feature>
<dbReference type="AlphaFoldDB" id="A3PEQ6"/>
<feature type="chain" id="PRO_5002657065" description="YHS domain-containing protein" evidence="1">
    <location>
        <begin position="21"/>
        <end position="132"/>
    </location>
</feature>
<evidence type="ECO:0000256" key="1">
    <source>
        <dbReference type="SAM" id="SignalP"/>
    </source>
</evidence>
<dbReference type="EMBL" id="CP000576">
    <property type="protein sequence ID" value="ABO18231.1"/>
    <property type="molecule type" value="Genomic_DNA"/>
</dbReference>
<evidence type="ECO:0008006" key="4">
    <source>
        <dbReference type="Google" id="ProtNLM"/>
    </source>
</evidence>
<dbReference type="eggNOG" id="ENOG50322CA">
    <property type="taxonomic scope" value="Bacteria"/>
</dbReference>
<reference evidence="2 3" key="1">
    <citation type="journal article" date="2007" name="PLoS Genet.">
        <title>Patterns and implications of gene gain and loss in the evolution of Prochlorococcus.</title>
        <authorList>
            <person name="Kettler G.C."/>
            <person name="Martiny A.C."/>
            <person name="Huang K."/>
            <person name="Zucker J."/>
            <person name="Coleman M.L."/>
            <person name="Rodrigue S."/>
            <person name="Chen F."/>
            <person name="Lapidus A."/>
            <person name="Ferriera S."/>
            <person name="Johnson J."/>
            <person name="Steglich C."/>
            <person name="Church G.M."/>
            <person name="Richardson P."/>
            <person name="Chisholm S.W."/>
        </authorList>
    </citation>
    <scope>NUCLEOTIDE SEQUENCE [LARGE SCALE GENOMIC DNA]</scope>
    <source>
        <strain evidence="2 3">MIT 9301</strain>
    </source>
</reference>
<proteinExistence type="predicted"/>
<protein>
    <recommendedName>
        <fullName evidence="4">YHS domain-containing protein</fullName>
    </recommendedName>
</protein>
<keyword evidence="1" id="KW-0732">Signal</keyword>
<evidence type="ECO:0000313" key="3">
    <source>
        <dbReference type="Proteomes" id="UP000001430"/>
    </source>
</evidence>
<accession>A3PEQ6</accession>
<dbReference type="STRING" id="167546.P9301_16081"/>
<dbReference type="Proteomes" id="UP000001430">
    <property type="component" value="Chromosome"/>
</dbReference>
<dbReference type="KEGG" id="pmg:P9301_16081"/>
<dbReference type="HOGENOM" id="CLU_2013229_0_0_3"/>
<name>A3PEQ6_PROM0</name>
<gene>
    <name evidence="2" type="ordered locus">P9301_16081</name>
</gene>
<keyword evidence="3" id="KW-1185">Reference proteome</keyword>
<sequence>MGLMKRLLLTLLLFASPVLAEKYTIYTTERPPSSWSGIIDSEGYYYWFTNGIPPAEKHKCDILSQGCWIKTNEKAEIISKDIIKVNRYGTERYFCSEEHIQAVNKANPKPTYLRYSSHDHGYGKCTKDGWVR</sequence>
<evidence type="ECO:0000313" key="2">
    <source>
        <dbReference type="EMBL" id="ABO18231.1"/>
    </source>
</evidence>